<sequence>MALPNRPPGSARSPVEEAPFELYLSNQEYPRDDPRVLFELYLCWCMNGVIYSKGDRKDKAEASRRAECNLLLASYFYGAKKGDTSFQDAVIDAITEQFTRHPHLLLDKDYADRVYDRTGRGDKLRRLLVMIITSRLGWSPLQGLLESAKPDEFHQDLVAVALPLSDNEREEFGWTDGDLLSEEKRMGETIPVGG</sequence>
<protein>
    <submittedName>
        <fullName evidence="1">Uncharacterized protein</fullName>
    </submittedName>
</protein>
<evidence type="ECO:0000313" key="2">
    <source>
        <dbReference type="Proteomes" id="UP000774617"/>
    </source>
</evidence>
<dbReference type="EMBL" id="JAGTJR010000051">
    <property type="protein sequence ID" value="KAH7028237.1"/>
    <property type="molecule type" value="Genomic_DNA"/>
</dbReference>
<evidence type="ECO:0000313" key="1">
    <source>
        <dbReference type="EMBL" id="KAH7028237.1"/>
    </source>
</evidence>
<comment type="caution">
    <text evidence="1">The sequence shown here is derived from an EMBL/GenBank/DDBJ whole genome shotgun (WGS) entry which is preliminary data.</text>
</comment>
<gene>
    <name evidence="1" type="ORF">B0J12DRAFT_732719</name>
</gene>
<reference evidence="1 2" key="1">
    <citation type="journal article" date="2021" name="Nat. Commun.">
        <title>Genetic determinants of endophytism in the Arabidopsis root mycobiome.</title>
        <authorList>
            <person name="Mesny F."/>
            <person name="Miyauchi S."/>
            <person name="Thiergart T."/>
            <person name="Pickel B."/>
            <person name="Atanasova L."/>
            <person name="Karlsson M."/>
            <person name="Huettel B."/>
            <person name="Barry K.W."/>
            <person name="Haridas S."/>
            <person name="Chen C."/>
            <person name="Bauer D."/>
            <person name="Andreopoulos W."/>
            <person name="Pangilinan J."/>
            <person name="LaButti K."/>
            <person name="Riley R."/>
            <person name="Lipzen A."/>
            <person name="Clum A."/>
            <person name="Drula E."/>
            <person name="Henrissat B."/>
            <person name="Kohler A."/>
            <person name="Grigoriev I.V."/>
            <person name="Martin F.M."/>
            <person name="Hacquard S."/>
        </authorList>
    </citation>
    <scope>NUCLEOTIDE SEQUENCE [LARGE SCALE GENOMIC DNA]</scope>
    <source>
        <strain evidence="1 2">MPI-SDFR-AT-0080</strain>
    </source>
</reference>
<accession>A0ABQ8FUJ0</accession>
<dbReference type="Proteomes" id="UP000774617">
    <property type="component" value="Unassembled WGS sequence"/>
</dbReference>
<name>A0ABQ8FUJ0_9PEZI</name>
<keyword evidence="2" id="KW-1185">Reference proteome</keyword>
<proteinExistence type="predicted"/>
<organism evidence="1 2">
    <name type="scientific">Macrophomina phaseolina</name>
    <dbReference type="NCBI Taxonomy" id="35725"/>
    <lineage>
        <taxon>Eukaryota</taxon>
        <taxon>Fungi</taxon>
        <taxon>Dikarya</taxon>
        <taxon>Ascomycota</taxon>
        <taxon>Pezizomycotina</taxon>
        <taxon>Dothideomycetes</taxon>
        <taxon>Dothideomycetes incertae sedis</taxon>
        <taxon>Botryosphaeriales</taxon>
        <taxon>Botryosphaeriaceae</taxon>
        <taxon>Macrophomina</taxon>
    </lineage>
</organism>